<dbReference type="AlphaFoldDB" id="A0A7W2HU95"/>
<evidence type="ECO:0000313" key="1">
    <source>
        <dbReference type="EMBL" id="MBA5221920.1"/>
    </source>
</evidence>
<proteinExistence type="predicted"/>
<gene>
    <name evidence="1" type="ORF">H1X69_10880</name>
</gene>
<comment type="caution">
    <text evidence="1">The sequence shown here is derived from an EMBL/GenBank/DDBJ whole genome shotgun (WGS) entry which is preliminary data.</text>
</comment>
<dbReference type="Proteomes" id="UP000587608">
    <property type="component" value="Unassembled WGS sequence"/>
</dbReference>
<evidence type="ECO:0000313" key="2">
    <source>
        <dbReference type="Proteomes" id="UP000587608"/>
    </source>
</evidence>
<reference evidence="1 2" key="1">
    <citation type="submission" date="2020-07" db="EMBL/GenBank/DDBJ databases">
        <title>Differential regulation of undecylprodigiosin biosynthesis in the yeast-scavenging Streptomyces strain MBK6.</title>
        <authorList>
            <person name="Baral B."/>
            <person name="Siitonen V."/>
            <person name="Laughlin M."/>
            <person name="Yamada K."/>
            <person name="Ilomaeki M."/>
            <person name="Metsae-Ketelae M."/>
            <person name="Niemi J."/>
        </authorList>
    </citation>
    <scope>NUCLEOTIDE SEQUENCE [LARGE SCALE GENOMIC DNA]</scope>
    <source>
        <strain evidence="1 2">MBK6</strain>
    </source>
</reference>
<dbReference type="RefSeq" id="WP_191852671.1">
    <property type="nucleotide sequence ID" value="NZ_JACERG010000009.1"/>
</dbReference>
<dbReference type="EMBL" id="JACERG010000009">
    <property type="protein sequence ID" value="MBA5221920.1"/>
    <property type="molecule type" value="Genomic_DNA"/>
</dbReference>
<protein>
    <submittedName>
        <fullName evidence="1">Uncharacterized protein</fullName>
    </submittedName>
</protein>
<organism evidence="1 2">
    <name type="scientific">Streptomyces griseoaurantiacus</name>
    <dbReference type="NCBI Taxonomy" id="68213"/>
    <lineage>
        <taxon>Bacteria</taxon>
        <taxon>Bacillati</taxon>
        <taxon>Actinomycetota</taxon>
        <taxon>Actinomycetes</taxon>
        <taxon>Kitasatosporales</taxon>
        <taxon>Streptomycetaceae</taxon>
        <taxon>Streptomyces</taxon>
        <taxon>Streptomyces aurantiacus group</taxon>
    </lineage>
</organism>
<sequence length="68" mass="7465">MRDHAPTDPETYLALHHVHAAELRAEAEASRRAGAARQPRNLRVRLGWTLVKVSLRLTTAPKTAAAVS</sequence>
<accession>A0A7W2HU95</accession>
<name>A0A7W2HU95_9ACTN</name>